<dbReference type="EMBL" id="CP016908">
    <property type="protein sequence ID" value="APS00197.1"/>
    <property type="molecule type" value="Genomic_DNA"/>
</dbReference>
<dbReference type="Pfam" id="PF03330">
    <property type="entry name" value="DPBB_1"/>
    <property type="match status" value="1"/>
</dbReference>
<dbReference type="InterPro" id="IPR036908">
    <property type="entry name" value="RlpA-like_sf"/>
</dbReference>
<dbReference type="SUPFAM" id="SSF50685">
    <property type="entry name" value="Barwin-like endoglucanases"/>
    <property type="match status" value="1"/>
</dbReference>
<comment type="function">
    <text evidence="3">Lytic transglycosylase with a strong preference for naked glycan strands that lack stem peptides.</text>
</comment>
<reference evidence="6 7" key="1">
    <citation type="submission" date="2016-08" db="EMBL/GenBank/DDBJ databases">
        <title>Identification and validation of antigenic proteins from Pajaroellobacter abortibovis using de-novo genome sequence assembly and reverse vaccinology.</title>
        <authorList>
            <person name="Welly B.T."/>
            <person name="Miller M.R."/>
            <person name="Stott J.L."/>
            <person name="Blanchard M.T."/>
            <person name="Islas-Trejo A.D."/>
            <person name="O'Rourke S.M."/>
            <person name="Young A.E."/>
            <person name="Medrano J.F."/>
            <person name="Van Eenennaam A.L."/>
        </authorList>
    </citation>
    <scope>NUCLEOTIDE SEQUENCE [LARGE SCALE GENOMIC DNA]</scope>
    <source>
        <strain evidence="6 7">BTF92-0548A/99-0131</strain>
    </source>
</reference>
<dbReference type="AlphaFoldDB" id="A0A1L6MXF1"/>
<evidence type="ECO:0000313" key="7">
    <source>
        <dbReference type="Proteomes" id="UP000185544"/>
    </source>
</evidence>
<dbReference type="KEGG" id="pabo:BCY86_05510"/>
<dbReference type="PANTHER" id="PTHR34183:SF1">
    <property type="entry name" value="ENDOLYTIC PEPTIDOGLYCAN TRANSGLYCOSYLASE RLPA"/>
    <property type="match status" value="1"/>
</dbReference>
<evidence type="ECO:0000259" key="5">
    <source>
        <dbReference type="Pfam" id="PF03330"/>
    </source>
</evidence>
<dbReference type="InterPro" id="IPR034718">
    <property type="entry name" value="RlpA"/>
</dbReference>
<comment type="similarity">
    <text evidence="3 4">Belongs to the RlpA family.</text>
</comment>
<dbReference type="PANTHER" id="PTHR34183">
    <property type="entry name" value="ENDOLYTIC PEPTIDOGLYCAN TRANSGLYCOSYLASE RLPA"/>
    <property type="match status" value="1"/>
</dbReference>
<dbReference type="STRING" id="1882918.BCY86_05510"/>
<dbReference type="GO" id="GO:0000270">
    <property type="term" value="P:peptidoglycan metabolic process"/>
    <property type="evidence" value="ECO:0007669"/>
    <property type="project" value="UniProtKB-UniRule"/>
</dbReference>
<dbReference type="NCBIfam" id="TIGR00413">
    <property type="entry name" value="rlpA"/>
    <property type="match status" value="1"/>
</dbReference>
<evidence type="ECO:0000256" key="1">
    <source>
        <dbReference type="ARBA" id="ARBA00023239"/>
    </source>
</evidence>
<feature type="domain" description="RlpA-like protein double-psi beta-barrel" evidence="5">
    <location>
        <begin position="52"/>
        <end position="140"/>
    </location>
</feature>
<dbReference type="InterPro" id="IPR012997">
    <property type="entry name" value="RplA"/>
</dbReference>
<dbReference type="OrthoDB" id="9779128at2"/>
<dbReference type="RefSeq" id="WP_075276861.1">
    <property type="nucleotide sequence ID" value="NZ_CP016908.1"/>
</dbReference>
<gene>
    <name evidence="3" type="primary">rlpA</name>
    <name evidence="6" type="ORF">BCY86_05510</name>
</gene>
<evidence type="ECO:0000256" key="4">
    <source>
        <dbReference type="RuleBase" id="RU003495"/>
    </source>
</evidence>
<dbReference type="Proteomes" id="UP000185544">
    <property type="component" value="Chromosome"/>
</dbReference>
<evidence type="ECO:0000256" key="3">
    <source>
        <dbReference type="HAMAP-Rule" id="MF_02071"/>
    </source>
</evidence>
<dbReference type="HAMAP" id="MF_02071">
    <property type="entry name" value="RlpA"/>
    <property type="match status" value="1"/>
</dbReference>
<accession>A0A1L6MXF1</accession>
<evidence type="ECO:0000313" key="6">
    <source>
        <dbReference type="EMBL" id="APS00197.1"/>
    </source>
</evidence>
<keyword evidence="1 3" id="KW-0456">Lyase</keyword>
<dbReference type="GO" id="GO:0008932">
    <property type="term" value="F:lytic endotransglycosylase activity"/>
    <property type="evidence" value="ECO:0007669"/>
    <property type="project" value="UniProtKB-UniRule"/>
</dbReference>
<keyword evidence="7" id="KW-1185">Reference proteome</keyword>
<dbReference type="GO" id="GO:0071555">
    <property type="term" value="P:cell wall organization"/>
    <property type="evidence" value="ECO:0007669"/>
    <property type="project" value="UniProtKB-KW"/>
</dbReference>
<keyword evidence="2 3" id="KW-0961">Cell wall biogenesis/degradation</keyword>
<dbReference type="CDD" id="cd22268">
    <property type="entry name" value="DPBB_RlpA-like"/>
    <property type="match status" value="1"/>
</dbReference>
<organism evidence="6 7">
    <name type="scientific">Pajaroellobacter abortibovis</name>
    <dbReference type="NCBI Taxonomy" id="1882918"/>
    <lineage>
        <taxon>Bacteria</taxon>
        <taxon>Pseudomonadati</taxon>
        <taxon>Myxococcota</taxon>
        <taxon>Polyangia</taxon>
        <taxon>Polyangiales</taxon>
        <taxon>Polyangiaceae</taxon>
    </lineage>
</organism>
<proteinExistence type="inferred from homology"/>
<evidence type="ECO:0000256" key="2">
    <source>
        <dbReference type="ARBA" id="ARBA00023316"/>
    </source>
</evidence>
<dbReference type="Gene3D" id="2.40.40.10">
    <property type="entry name" value="RlpA-like domain"/>
    <property type="match status" value="1"/>
</dbReference>
<name>A0A1L6MXF1_9BACT</name>
<dbReference type="InterPro" id="IPR009009">
    <property type="entry name" value="RlpA-like_DPBB"/>
</dbReference>
<protein>
    <recommendedName>
        <fullName evidence="3">Probable endolytic peptidoglycan transglycosylase RlpA</fullName>
        <ecNumber evidence="3">4.2.2.-</ecNumber>
    </recommendedName>
</protein>
<sequence length="149" mass="16663">MFNPFREKNTPAHFINGLRWQWIAVAVICMQGCVSHRTARWGANYSQGYMEVGLASWYGPGFAGCKTANGEVFDPRALTAAHRSAPFGTWFQVRRLDTNATVAVRINDRGPYAGRDRIIDLSKAAAAKLKMIHKGVTRVELRVIRAARK</sequence>
<dbReference type="EC" id="4.2.2.-" evidence="3"/>